<dbReference type="PROSITE" id="PS51257">
    <property type="entry name" value="PROKAR_LIPOPROTEIN"/>
    <property type="match status" value="1"/>
</dbReference>
<organism evidence="2 3">
    <name type="scientific">Hymenobacter lucidus</name>
    <dbReference type="NCBI Taxonomy" id="2880930"/>
    <lineage>
        <taxon>Bacteria</taxon>
        <taxon>Pseudomonadati</taxon>
        <taxon>Bacteroidota</taxon>
        <taxon>Cytophagia</taxon>
        <taxon>Cytophagales</taxon>
        <taxon>Hymenobacteraceae</taxon>
        <taxon>Hymenobacter</taxon>
    </lineage>
</organism>
<dbReference type="RefSeq" id="WP_226176242.1">
    <property type="nucleotide sequence ID" value="NZ_JAJADR010000003.1"/>
</dbReference>
<name>A0ABS8AUV4_9BACT</name>
<accession>A0ABS8AUV4</accession>
<protein>
    <submittedName>
        <fullName evidence="2">Uncharacterized protein</fullName>
    </submittedName>
</protein>
<evidence type="ECO:0000256" key="1">
    <source>
        <dbReference type="SAM" id="MobiDB-lite"/>
    </source>
</evidence>
<feature type="region of interest" description="Disordered" evidence="1">
    <location>
        <begin position="20"/>
        <end position="45"/>
    </location>
</feature>
<keyword evidence="3" id="KW-1185">Reference proteome</keyword>
<sequence>MKLSQALLGAVLVGMVAQTTTSCKKDNPGPKSEQGTLKGKKTPVPGDNCPACGLG</sequence>
<dbReference type="EMBL" id="JAJADR010000003">
    <property type="protein sequence ID" value="MCB2408827.1"/>
    <property type="molecule type" value="Genomic_DNA"/>
</dbReference>
<comment type="caution">
    <text evidence="2">The sequence shown here is derived from an EMBL/GenBank/DDBJ whole genome shotgun (WGS) entry which is preliminary data.</text>
</comment>
<gene>
    <name evidence="2" type="ORF">LGH74_12635</name>
</gene>
<proteinExistence type="predicted"/>
<reference evidence="2" key="1">
    <citation type="submission" date="2021-10" db="EMBL/GenBank/DDBJ databases">
        <authorList>
            <person name="Dean J.D."/>
            <person name="Kim M.K."/>
            <person name="Newey C.N."/>
            <person name="Stoker T.S."/>
            <person name="Thompson D.W."/>
            <person name="Grose J.H."/>
        </authorList>
    </citation>
    <scope>NUCLEOTIDE SEQUENCE</scope>
    <source>
        <strain evidence="2">BT178</strain>
    </source>
</reference>
<evidence type="ECO:0000313" key="2">
    <source>
        <dbReference type="EMBL" id="MCB2408827.1"/>
    </source>
</evidence>
<dbReference type="Proteomes" id="UP001165296">
    <property type="component" value="Unassembled WGS sequence"/>
</dbReference>
<evidence type="ECO:0000313" key="3">
    <source>
        <dbReference type="Proteomes" id="UP001165296"/>
    </source>
</evidence>